<dbReference type="EMBL" id="RKQG01000001">
    <property type="protein sequence ID" value="RPE33090.1"/>
    <property type="molecule type" value="Genomic_DNA"/>
</dbReference>
<proteinExistence type="predicted"/>
<feature type="transmembrane region" description="Helical" evidence="2">
    <location>
        <begin position="37"/>
        <end position="58"/>
    </location>
</feature>
<name>A0A3N4S2A2_9ACTN</name>
<evidence type="ECO:0000256" key="1">
    <source>
        <dbReference type="SAM" id="MobiDB-lite"/>
    </source>
</evidence>
<dbReference type="Gene3D" id="2.50.20.10">
    <property type="entry name" value="Lipoprotein localisation LolA/LolB/LppX"/>
    <property type="match status" value="1"/>
</dbReference>
<sequence>MDQDSTAEQGMTPIRIAPVERPERPARPARRRTAVRIGVPVAVAAVVATGIGLVPALASDEAPDLPAISAQDLVAKALGSTTDTFSGTVRVSADLGLPTALTDAVTGSGAIGDLARSAGASVGGADPQLKAVELLGGSHTLSVAADGPERQRLTLSGEKSGYELVHNGDQVWAYDRDSRQALHFTGAGRADGQHDAGRAGIGSLTPQDVAKQLLDGSAETTSVTVSGTERVAGHAAYRLSVKPKQSGSTIDEIRVSVDAEKGFPLAVQVRTTDGATALDVRFGTLSYAKPDAKTFDFAAPKGAKVVERSADALPGSPLPSVLPAPGAGAGHGTAGAGHDAAAAGPDAGVIGKGWTAVAHGNAGAEAAKGLAKFTGRQVDGGTLVSTRIVNALVTKDGRVYVGAVTPETLQAAAKHS</sequence>
<evidence type="ECO:0000313" key="3">
    <source>
        <dbReference type="EMBL" id="ROR42595.1"/>
    </source>
</evidence>
<dbReference type="PANTHER" id="PTHR37507">
    <property type="entry name" value="SPORULATION PROTEIN YDCC"/>
    <property type="match status" value="1"/>
</dbReference>
<evidence type="ECO:0000313" key="6">
    <source>
        <dbReference type="Proteomes" id="UP000267408"/>
    </source>
</evidence>
<keyword evidence="2" id="KW-0812">Transmembrane</keyword>
<feature type="region of interest" description="Disordered" evidence="1">
    <location>
        <begin position="316"/>
        <end position="340"/>
    </location>
</feature>
<keyword evidence="2" id="KW-0472">Membrane</keyword>
<dbReference type="EMBL" id="RJVJ01000001">
    <property type="protein sequence ID" value="ROR42595.1"/>
    <property type="molecule type" value="Genomic_DNA"/>
</dbReference>
<evidence type="ECO:0000256" key="2">
    <source>
        <dbReference type="SAM" id="Phobius"/>
    </source>
</evidence>
<protein>
    <recommendedName>
        <fullName evidence="7">Outer membrane lipoprotein-sorting protein</fullName>
    </recommendedName>
</protein>
<dbReference type="InterPro" id="IPR029046">
    <property type="entry name" value="LolA/LolB/LppX"/>
</dbReference>
<gene>
    <name evidence="4" type="ORF">EDD38_1369</name>
    <name evidence="3" type="ORF">EDD39_0720</name>
</gene>
<feature type="region of interest" description="Disordered" evidence="1">
    <location>
        <begin position="1"/>
        <end position="31"/>
    </location>
</feature>
<organism evidence="4 5">
    <name type="scientific">Kitasatospora cineracea</name>
    <dbReference type="NCBI Taxonomy" id="88074"/>
    <lineage>
        <taxon>Bacteria</taxon>
        <taxon>Bacillati</taxon>
        <taxon>Actinomycetota</taxon>
        <taxon>Actinomycetes</taxon>
        <taxon>Kitasatosporales</taxon>
        <taxon>Streptomycetaceae</taxon>
        <taxon>Kitasatospora</taxon>
    </lineage>
</organism>
<comment type="caution">
    <text evidence="4">The sequence shown here is derived from an EMBL/GenBank/DDBJ whole genome shotgun (WGS) entry which is preliminary data.</text>
</comment>
<dbReference type="InterPro" id="IPR052944">
    <property type="entry name" value="Sporulation_related"/>
</dbReference>
<dbReference type="PANTHER" id="PTHR37507:SF2">
    <property type="entry name" value="SPORULATION PROTEIN YDCC"/>
    <property type="match status" value="1"/>
</dbReference>
<dbReference type="Proteomes" id="UP000267408">
    <property type="component" value="Unassembled WGS sequence"/>
</dbReference>
<evidence type="ECO:0000313" key="5">
    <source>
        <dbReference type="Proteomes" id="UP000266906"/>
    </source>
</evidence>
<dbReference type="Proteomes" id="UP000266906">
    <property type="component" value="Unassembled WGS sequence"/>
</dbReference>
<keyword evidence="5" id="KW-1185">Reference proteome</keyword>
<dbReference type="RefSeq" id="WP_244256589.1">
    <property type="nucleotide sequence ID" value="NZ_RJVJ01000001.1"/>
</dbReference>
<dbReference type="SUPFAM" id="SSF89392">
    <property type="entry name" value="Prokaryotic lipoproteins and lipoprotein localization factors"/>
    <property type="match status" value="1"/>
</dbReference>
<reference evidence="5 6" key="1">
    <citation type="submission" date="2018-11" db="EMBL/GenBank/DDBJ databases">
        <title>Sequencing the genomes of 1000 actinobacteria strains.</title>
        <authorList>
            <person name="Klenk H.-P."/>
        </authorList>
    </citation>
    <scope>NUCLEOTIDE SEQUENCE [LARGE SCALE GENOMIC DNA]</scope>
    <source>
        <strain evidence="3 6">DSM 44780</strain>
        <strain evidence="4 5">DSM 44781</strain>
    </source>
</reference>
<accession>A0A3N4S2A2</accession>
<dbReference type="AlphaFoldDB" id="A0A3N4S2A2"/>
<evidence type="ECO:0000313" key="4">
    <source>
        <dbReference type="EMBL" id="RPE33090.1"/>
    </source>
</evidence>
<keyword evidence="2" id="KW-1133">Transmembrane helix</keyword>
<accession>A0A8G1UEN5</accession>
<evidence type="ECO:0008006" key="7">
    <source>
        <dbReference type="Google" id="ProtNLM"/>
    </source>
</evidence>